<comment type="catalytic activity">
    <reaction evidence="20">
        <text>an N(3)-methylcytidine in mRNA + 2-oxoglutarate + O2 = a cytidine in mRNA + formaldehyde + succinate + CO2</text>
        <dbReference type="Rhea" id="RHEA:60920"/>
        <dbReference type="Rhea" id="RHEA-COMP:15145"/>
        <dbReference type="Rhea" id="RHEA-COMP:15713"/>
        <dbReference type="ChEBI" id="CHEBI:15379"/>
        <dbReference type="ChEBI" id="CHEBI:16526"/>
        <dbReference type="ChEBI" id="CHEBI:16810"/>
        <dbReference type="ChEBI" id="CHEBI:16842"/>
        <dbReference type="ChEBI" id="CHEBI:30031"/>
        <dbReference type="ChEBI" id="CHEBI:74894"/>
        <dbReference type="ChEBI" id="CHEBI:82748"/>
    </reaction>
    <physiologicalReaction direction="left-to-right" evidence="20">
        <dbReference type="Rhea" id="RHEA:60921"/>
    </physiologicalReaction>
</comment>
<evidence type="ECO:0000256" key="8">
    <source>
        <dbReference type="ARBA" id="ARBA00023002"/>
    </source>
</evidence>
<evidence type="ECO:0000256" key="22">
    <source>
        <dbReference type="ARBA" id="ARBA00063554"/>
    </source>
</evidence>
<dbReference type="GO" id="GO:0008198">
    <property type="term" value="F:ferrous iron binding"/>
    <property type="evidence" value="ECO:0007669"/>
    <property type="project" value="TreeGrafter"/>
</dbReference>
<evidence type="ECO:0000256" key="19">
    <source>
        <dbReference type="ARBA" id="ARBA00052138"/>
    </source>
</evidence>
<dbReference type="AlphaFoldDB" id="A0A8D2LLW5"/>
<evidence type="ECO:0000256" key="18">
    <source>
        <dbReference type="ARBA" id="ARBA00050564"/>
    </source>
</evidence>
<evidence type="ECO:0000256" key="17">
    <source>
        <dbReference type="ARBA" id="ARBA00050106"/>
    </source>
</evidence>
<dbReference type="Ensembl" id="ENSVKKT00000025023.1">
    <property type="protein sequence ID" value="ENSVKKP00000024430.1"/>
    <property type="gene ID" value="ENSVKKG00000016091.1"/>
</dbReference>
<dbReference type="GO" id="GO:0141131">
    <property type="term" value="F:DNA N6-methyladenine demethylase activity"/>
    <property type="evidence" value="ECO:0007669"/>
    <property type="project" value="UniProtKB-EC"/>
</dbReference>
<keyword evidence="11" id="KW-0804">Transcription</keyword>
<dbReference type="InterPro" id="IPR004574">
    <property type="entry name" value="Alkb"/>
</dbReference>
<evidence type="ECO:0000256" key="30">
    <source>
        <dbReference type="ARBA" id="ARBA00080338"/>
    </source>
</evidence>
<evidence type="ECO:0000256" key="34">
    <source>
        <dbReference type="SAM" id="MobiDB-lite"/>
    </source>
</evidence>
<feature type="region of interest" description="Disordered" evidence="34">
    <location>
        <begin position="93"/>
        <end position="123"/>
    </location>
</feature>
<reference evidence="36" key="2">
    <citation type="submission" date="2025-09" db="UniProtKB">
        <authorList>
            <consortium name="Ensembl"/>
        </authorList>
    </citation>
    <scope>IDENTIFICATION</scope>
</reference>
<dbReference type="OMA" id="HAIPCIG"/>
<keyword evidence="6" id="KW-0810">Translation regulation</keyword>
<evidence type="ECO:0000256" key="10">
    <source>
        <dbReference type="ARBA" id="ARBA00023015"/>
    </source>
</evidence>
<comment type="subcellular location">
    <subcellularLocation>
        <location evidence="1">Nucleus</location>
    </subcellularLocation>
</comment>
<evidence type="ECO:0000256" key="9">
    <source>
        <dbReference type="ARBA" id="ARBA00023004"/>
    </source>
</evidence>
<reference evidence="36" key="1">
    <citation type="submission" date="2025-08" db="UniProtKB">
        <authorList>
            <consortium name="Ensembl"/>
        </authorList>
    </citation>
    <scope>IDENTIFICATION</scope>
</reference>
<dbReference type="GO" id="GO:0140078">
    <property type="term" value="F:class I DNA-(apurinic or apyrimidinic site) endonuclease activity"/>
    <property type="evidence" value="ECO:0007669"/>
    <property type="project" value="UniProtKB-EC"/>
</dbReference>
<comment type="catalytic activity">
    <reaction evidence="17">
        <text>a methylated nucleobase within DNA + 2-oxoglutarate + O2 = a nucleobase within DNA + formaldehyde + succinate + CO2</text>
        <dbReference type="Rhea" id="RHEA:30299"/>
        <dbReference type="Rhea" id="RHEA-COMP:12192"/>
        <dbReference type="Rhea" id="RHEA-COMP:12193"/>
        <dbReference type="ChEBI" id="CHEBI:15379"/>
        <dbReference type="ChEBI" id="CHEBI:16526"/>
        <dbReference type="ChEBI" id="CHEBI:16810"/>
        <dbReference type="ChEBI" id="CHEBI:16842"/>
        <dbReference type="ChEBI" id="CHEBI:30031"/>
        <dbReference type="ChEBI" id="CHEBI:32875"/>
        <dbReference type="ChEBI" id="CHEBI:64428"/>
        <dbReference type="EC" id="1.14.11.33"/>
    </reaction>
</comment>
<feature type="compositionally biased region" description="Basic and acidic residues" evidence="34">
    <location>
        <begin position="110"/>
        <end position="119"/>
    </location>
</feature>
<evidence type="ECO:0000256" key="28">
    <source>
        <dbReference type="ARBA" id="ARBA00077991"/>
    </source>
</evidence>
<evidence type="ECO:0000256" key="23">
    <source>
        <dbReference type="ARBA" id="ARBA00066586"/>
    </source>
</evidence>
<evidence type="ECO:0000256" key="21">
    <source>
        <dbReference type="ARBA" id="ARBA00052866"/>
    </source>
</evidence>
<keyword evidence="13" id="KW-0456">Lyase</keyword>
<evidence type="ECO:0000256" key="3">
    <source>
        <dbReference type="ARBA" id="ARBA00022723"/>
    </source>
</evidence>
<feature type="compositionally biased region" description="Basic and acidic residues" evidence="34">
    <location>
        <begin position="8"/>
        <end position="21"/>
    </location>
</feature>
<evidence type="ECO:0000259" key="35">
    <source>
        <dbReference type="PROSITE" id="PS51471"/>
    </source>
</evidence>
<evidence type="ECO:0000256" key="16">
    <source>
        <dbReference type="ARBA" id="ARBA00047457"/>
    </source>
</evidence>
<keyword evidence="37" id="KW-1185">Reference proteome</keyword>
<dbReference type="GO" id="GO:0035513">
    <property type="term" value="P:oxidative RNA demethylation"/>
    <property type="evidence" value="ECO:0007669"/>
    <property type="project" value="TreeGrafter"/>
</dbReference>
<dbReference type="Gene3D" id="2.60.120.590">
    <property type="entry name" value="Alpha-ketoglutarate-dependent dioxygenase AlkB-like"/>
    <property type="match status" value="1"/>
</dbReference>
<keyword evidence="14" id="KW-0539">Nucleus</keyword>
<evidence type="ECO:0000256" key="31">
    <source>
        <dbReference type="ARBA" id="ARBA00080514"/>
    </source>
</evidence>
<dbReference type="GO" id="GO:0035516">
    <property type="term" value="F:broad specificity oxidative DNA demethylase activity"/>
    <property type="evidence" value="ECO:0007669"/>
    <property type="project" value="UniProtKB-EC"/>
</dbReference>
<feature type="region of interest" description="Disordered" evidence="34">
    <location>
        <begin position="1"/>
        <end position="34"/>
    </location>
</feature>
<dbReference type="Proteomes" id="UP000694545">
    <property type="component" value="Unplaced"/>
</dbReference>
<dbReference type="Pfam" id="PF13532">
    <property type="entry name" value="2OG-FeII_Oxy_2"/>
    <property type="match status" value="1"/>
</dbReference>
<dbReference type="FunFam" id="2.60.120.590:FF:000006">
    <property type="entry name" value="AlkB homolog 1, histone H2A dioxygenase"/>
    <property type="match status" value="1"/>
</dbReference>
<dbReference type="GO" id="GO:1990983">
    <property type="term" value="P:regulation of translational initiation by tRNA modification"/>
    <property type="evidence" value="ECO:0007669"/>
    <property type="project" value="UniProtKB-ARBA"/>
</dbReference>
<keyword evidence="3 33" id="KW-0479">Metal-binding</keyword>
<name>A0A8D2LLW5_VARKO</name>
<keyword evidence="4" id="KW-0227">DNA damage</keyword>
<comment type="cofactor">
    <cofactor evidence="33">
        <name>Fe(2+)</name>
        <dbReference type="ChEBI" id="CHEBI:29033"/>
    </cofactor>
    <text evidence="33">Binds 1 Fe(2+) ion per subunit.</text>
</comment>
<evidence type="ECO:0000256" key="4">
    <source>
        <dbReference type="ARBA" id="ARBA00022763"/>
    </source>
</evidence>
<evidence type="ECO:0000256" key="2">
    <source>
        <dbReference type="ARBA" id="ARBA00012720"/>
    </source>
</evidence>
<evidence type="ECO:0000256" key="1">
    <source>
        <dbReference type="ARBA" id="ARBA00004123"/>
    </source>
</evidence>
<protein>
    <recommendedName>
        <fullName evidence="25">Nucleic acid dioxygenase ALKBH1</fullName>
        <ecNumber evidence="24">1.14.11.33</ecNumber>
        <ecNumber evidence="23">1.14.11.51</ecNumber>
        <ecNumber evidence="2">4.2.99.18</ecNumber>
    </recommendedName>
    <alternativeName>
        <fullName evidence="28">Alkylated DNA repair protein alkB homolog 1</fullName>
    </alternativeName>
    <alternativeName>
        <fullName evidence="30">Alpha-ketoglutarate-dependent dioxygenase ABH1</fullName>
    </alternativeName>
    <alternativeName>
        <fullName evidence="26">DNA 6mA demethylase</fullName>
    </alternativeName>
    <alternativeName>
        <fullName evidence="27">DNA N6-methyl adenine demethylase ALKBH1</fullName>
    </alternativeName>
    <alternativeName>
        <fullName evidence="32">DNA lyase ABH1</fullName>
    </alternativeName>
    <alternativeName>
        <fullName evidence="29">DNA oxidative demethylase ALKBH1</fullName>
    </alternativeName>
    <alternativeName>
        <fullName evidence="31">mRNA N(3)-methylcytidine demethylase</fullName>
    </alternativeName>
</protein>
<sequence>MLSTPPLRKNEGGNRPQKRDTPSSPRTLPNICPGRLDFEAGEIKTVATTQGQKRQGKQHHGPLISFTLANRFISERTKRVPFLRSLTCTHGPGYPGNEGLEASPSNSGSRHLETRENEWGRFPPADPMEGAVFPFRVARASEVTLAAKMAASVAREEDAFRRLFRFYRRWEGADPTGVIDFSKPVARQVVSSPLRFASLSDQDAHRAGLHPVSQWKAYSLDNYPGFMFIPNPFLPGCQRHWVKQCLKQYTQKPNVCNLDLHMPSKETTDLWEKSQHQMRNKSSSKREPKCLLEKLRWVTLGYHYNWNTKKYSADHYTPFPSDLAFLSEQVAKACGFQAFQAEAGILNYYHFDSSLGIHVDESELDHSQPLLSFSFGQSSVFLLGGLKRDEAPVAMFMHSGDIMIMSGFSRLRYHAVPRVLPNLEGKPLPSCLELPLPADLPANSVIEPCSQEDWQVCAKYLQASRINMTVRQVLAEGQSFPTETRTERELDAFSIDSYHEEHSGSKKPKSGINS</sequence>
<evidence type="ECO:0000313" key="36">
    <source>
        <dbReference type="Ensembl" id="ENSVKKP00000024430.1"/>
    </source>
</evidence>
<evidence type="ECO:0000256" key="29">
    <source>
        <dbReference type="ARBA" id="ARBA00079723"/>
    </source>
</evidence>
<dbReference type="GO" id="GO:0141137">
    <property type="term" value="P:positive regulation of gene expression, epigenetic"/>
    <property type="evidence" value="ECO:0007669"/>
    <property type="project" value="UniProtKB-ARBA"/>
</dbReference>
<evidence type="ECO:0000256" key="32">
    <source>
        <dbReference type="ARBA" id="ARBA00081604"/>
    </source>
</evidence>
<organism evidence="36 37">
    <name type="scientific">Varanus komodoensis</name>
    <name type="common">Komodo dragon</name>
    <dbReference type="NCBI Taxonomy" id="61221"/>
    <lineage>
        <taxon>Eukaryota</taxon>
        <taxon>Metazoa</taxon>
        <taxon>Chordata</taxon>
        <taxon>Craniata</taxon>
        <taxon>Vertebrata</taxon>
        <taxon>Euteleostomi</taxon>
        <taxon>Lepidosauria</taxon>
        <taxon>Squamata</taxon>
        <taxon>Bifurcata</taxon>
        <taxon>Unidentata</taxon>
        <taxon>Episquamata</taxon>
        <taxon>Toxicofera</taxon>
        <taxon>Anguimorpha</taxon>
        <taxon>Paleoanguimorpha</taxon>
        <taxon>Varanoidea</taxon>
        <taxon>Varanidae</taxon>
        <taxon>Varanus</taxon>
    </lineage>
</organism>
<keyword evidence="8" id="KW-0560">Oxidoreductase</keyword>
<feature type="binding site" evidence="33">
    <location>
        <position position="414"/>
    </location>
    <ligand>
        <name>Fe cation</name>
        <dbReference type="ChEBI" id="CHEBI:24875"/>
        <note>catalytic</note>
    </ligand>
</feature>
<accession>A0A8D2LLW5</accession>
<dbReference type="EC" id="1.14.11.51" evidence="23"/>
<keyword evidence="5" id="KW-0692">RNA repair</keyword>
<comment type="catalytic activity">
    <reaction evidence="19">
        <text>N(1)-methyladenosine(58) in tRNA + 2-oxoglutarate + O2 = adenosine(58) in tRNA + formaldehyde + succinate + CO2</text>
        <dbReference type="Rhea" id="RHEA:79019"/>
        <dbReference type="Rhea" id="RHEA-COMP:10365"/>
        <dbReference type="Rhea" id="RHEA-COMP:10366"/>
        <dbReference type="ChEBI" id="CHEBI:15379"/>
        <dbReference type="ChEBI" id="CHEBI:16526"/>
        <dbReference type="ChEBI" id="CHEBI:16810"/>
        <dbReference type="ChEBI" id="CHEBI:16842"/>
        <dbReference type="ChEBI" id="CHEBI:30031"/>
        <dbReference type="ChEBI" id="CHEBI:74411"/>
        <dbReference type="ChEBI" id="CHEBI:74491"/>
    </reaction>
</comment>
<evidence type="ECO:0000256" key="14">
    <source>
        <dbReference type="ARBA" id="ARBA00023242"/>
    </source>
</evidence>
<dbReference type="InterPro" id="IPR027450">
    <property type="entry name" value="AlkB-like"/>
</dbReference>
<keyword evidence="15" id="KW-0511">Multifunctional enzyme</keyword>
<comment type="catalytic activity">
    <reaction evidence="18">
        <text>5-methylcytidine(34) in mitochondrial tRNA(Met) + 2 2-oxoglutarate + 2 O2 = 5-formylcytidine(34) in mitochondrial tRNA(Met) + 2 succinate + 2 CO2 + H2O</text>
        <dbReference type="Rhea" id="RHEA:54144"/>
        <dbReference type="Rhea" id="RHEA-COMP:13808"/>
        <dbReference type="Rhea" id="RHEA-COMP:13809"/>
        <dbReference type="ChEBI" id="CHEBI:15377"/>
        <dbReference type="ChEBI" id="CHEBI:15379"/>
        <dbReference type="ChEBI" id="CHEBI:16526"/>
        <dbReference type="ChEBI" id="CHEBI:16810"/>
        <dbReference type="ChEBI" id="CHEBI:30031"/>
        <dbReference type="ChEBI" id="CHEBI:74483"/>
        <dbReference type="ChEBI" id="CHEBI:138075"/>
    </reaction>
</comment>
<evidence type="ECO:0000256" key="20">
    <source>
        <dbReference type="ARBA" id="ARBA00052237"/>
    </source>
</evidence>
<comment type="catalytic activity">
    <reaction evidence="16">
        <text>an N(1)-methyladenosine in tRNA + 2-oxoglutarate + O2 = an adenosine in tRNA + formaldehyde + succinate + CO2</text>
        <dbReference type="Rhea" id="RHEA:54576"/>
        <dbReference type="Rhea" id="RHEA-COMP:10242"/>
        <dbReference type="Rhea" id="RHEA-COMP:12312"/>
        <dbReference type="ChEBI" id="CHEBI:15379"/>
        <dbReference type="ChEBI" id="CHEBI:16526"/>
        <dbReference type="ChEBI" id="CHEBI:16810"/>
        <dbReference type="ChEBI" id="CHEBI:16842"/>
        <dbReference type="ChEBI" id="CHEBI:30031"/>
        <dbReference type="ChEBI" id="CHEBI:74411"/>
        <dbReference type="ChEBI" id="CHEBI:74491"/>
    </reaction>
</comment>
<dbReference type="PROSITE" id="PS51471">
    <property type="entry name" value="FE2OG_OXY"/>
    <property type="match status" value="1"/>
</dbReference>
<proteinExistence type="predicted"/>
<dbReference type="EC" id="1.14.11.33" evidence="24"/>
<feature type="binding site" evidence="33">
    <location>
        <position position="360"/>
    </location>
    <ligand>
        <name>Fe cation</name>
        <dbReference type="ChEBI" id="CHEBI:24875"/>
        <note>catalytic</note>
    </ligand>
</feature>
<evidence type="ECO:0000256" key="6">
    <source>
        <dbReference type="ARBA" id="ARBA00022845"/>
    </source>
</evidence>
<evidence type="ECO:0000256" key="26">
    <source>
        <dbReference type="ARBA" id="ARBA00076476"/>
    </source>
</evidence>
<comment type="catalytic activity">
    <reaction evidence="21">
        <text>an N(6)-methyl-2'-deoxyadenosine in DNA + 2-oxoglutarate + O2 = a 2'-deoxyadenosine in DNA + formaldehyde + succinate + CO2</text>
        <dbReference type="Rhea" id="RHEA:49524"/>
        <dbReference type="Rhea" id="RHEA-COMP:12418"/>
        <dbReference type="Rhea" id="RHEA-COMP:12419"/>
        <dbReference type="ChEBI" id="CHEBI:15379"/>
        <dbReference type="ChEBI" id="CHEBI:16526"/>
        <dbReference type="ChEBI" id="CHEBI:16810"/>
        <dbReference type="ChEBI" id="CHEBI:16842"/>
        <dbReference type="ChEBI" id="CHEBI:30031"/>
        <dbReference type="ChEBI" id="CHEBI:90615"/>
        <dbReference type="ChEBI" id="CHEBI:90616"/>
        <dbReference type="EC" id="1.14.11.51"/>
    </reaction>
</comment>
<keyword evidence="12" id="KW-0234">DNA repair</keyword>
<feature type="binding site" evidence="33">
    <location>
        <position position="358"/>
    </location>
    <ligand>
        <name>Fe cation</name>
        <dbReference type="ChEBI" id="CHEBI:24875"/>
        <note>catalytic</note>
    </ligand>
</feature>
<dbReference type="GO" id="GO:0006281">
    <property type="term" value="P:DNA repair"/>
    <property type="evidence" value="ECO:0007669"/>
    <property type="project" value="UniProtKB-KW"/>
</dbReference>
<keyword evidence="9 33" id="KW-0408">Iron</keyword>
<comment type="subunit">
    <text evidence="22">Monomer. Interacts with DNAJB6.</text>
</comment>
<evidence type="ECO:0000256" key="12">
    <source>
        <dbReference type="ARBA" id="ARBA00023204"/>
    </source>
</evidence>
<feature type="domain" description="Fe2OG dioxygenase" evidence="35">
    <location>
        <begin position="337"/>
        <end position="474"/>
    </location>
</feature>
<evidence type="ECO:0000256" key="11">
    <source>
        <dbReference type="ARBA" id="ARBA00023163"/>
    </source>
</evidence>
<evidence type="ECO:0000256" key="25">
    <source>
        <dbReference type="ARBA" id="ARBA00071276"/>
    </source>
</evidence>
<dbReference type="InterPro" id="IPR005123">
    <property type="entry name" value="Oxoglu/Fe-dep_dioxygenase_dom"/>
</dbReference>
<dbReference type="GO" id="GO:0042245">
    <property type="term" value="P:RNA repair"/>
    <property type="evidence" value="ECO:0007669"/>
    <property type="project" value="UniProtKB-KW"/>
</dbReference>
<dbReference type="EC" id="4.2.99.18" evidence="2"/>
<evidence type="ECO:0000256" key="5">
    <source>
        <dbReference type="ARBA" id="ARBA00022800"/>
    </source>
</evidence>
<evidence type="ECO:0000313" key="37">
    <source>
        <dbReference type="Proteomes" id="UP000694545"/>
    </source>
</evidence>
<dbReference type="GO" id="GO:0035515">
    <property type="term" value="F:oxidative RNA demethylase activity"/>
    <property type="evidence" value="ECO:0007669"/>
    <property type="project" value="TreeGrafter"/>
</dbReference>
<keyword evidence="7" id="KW-0223">Dioxygenase</keyword>
<evidence type="ECO:0000256" key="33">
    <source>
        <dbReference type="PIRSR" id="PIRSR604574-2"/>
    </source>
</evidence>
<dbReference type="GO" id="GO:0005737">
    <property type="term" value="C:cytoplasm"/>
    <property type="evidence" value="ECO:0007669"/>
    <property type="project" value="TreeGrafter"/>
</dbReference>
<evidence type="ECO:0000256" key="24">
    <source>
        <dbReference type="ARBA" id="ARBA00066725"/>
    </source>
</evidence>
<dbReference type="PANTHER" id="PTHR16557">
    <property type="entry name" value="ALKYLATED DNA REPAIR PROTEIN ALKB-RELATED"/>
    <property type="match status" value="1"/>
</dbReference>
<dbReference type="InterPro" id="IPR037151">
    <property type="entry name" value="AlkB-like_sf"/>
</dbReference>
<evidence type="ECO:0000256" key="15">
    <source>
        <dbReference type="ARBA" id="ARBA00023268"/>
    </source>
</evidence>
<evidence type="ECO:0000256" key="13">
    <source>
        <dbReference type="ARBA" id="ARBA00023239"/>
    </source>
</evidence>
<evidence type="ECO:0000256" key="7">
    <source>
        <dbReference type="ARBA" id="ARBA00022964"/>
    </source>
</evidence>
<evidence type="ECO:0000256" key="27">
    <source>
        <dbReference type="ARBA" id="ARBA00076973"/>
    </source>
</evidence>
<dbReference type="SUPFAM" id="SSF51197">
    <property type="entry name" value="Clavaminate synthase-like"/>
    <property type="match status" value="1"/>
</dbReference>
<keyword evidence="10" id="KW-0805">Transcription regulation</keyword>
<dbReference type="GO" id="GO:0005634">
    <property type="term" value="C:nucleus"/>
    <property type="evidence" value="ECO:0007669"/>
    <property type="project" value="UniProtKB-SubCell"/>
</dbReference>
<dbReference type="SMR" id="A0A8D2LLW5"/>
<dbReference type="PANTHER" id="PTHR16557:SF2">
    <property type="entry name" value="NUCLEIC ACID DIOXYGENASE ALKBH1"/>
    <property type="match status" value="1"/>
</dbReference>